<sequence length="71" mass="8432">MFQHILSLYGRDFMQAQVKYESEIKTAVLGDRTITVKNLTPVFSPQELEKHNREIERRLFDVFRKYAGQRG</sequence>
<evidence type="ECO:0000313" key="1">
    <source>
        <dbReference type="EMBL" id="EDM97485.1"/>
    </source>
</evidence>
<dbReference type="Proteomes" id="UP000003639">
    <property type="component" value="Unassembled WGS sequence"/>
</dbReference>
<comment type="caution">
    <text evidence="1">The sequence shown here is derived from an EMBL/GenBank/DDBJ whole genome shotgun (WGS) entry which is preliminary data.</text>
</comment>
<evidence type="ECO:0000313" key="2">
    <source>
        <dbReference type="Proteomes" id="UP000003639"/>
    </source>
</evidence>
<reference evidence="1 2" key="2">
    <citation type="submission" date="2007-06" db="EMBL/GenBank/DDBJ databases">
        <title>Draft genome sequence of Pseudoflavonifractor capillosus ATCC 29799.</title>
        <authorList>
            <person name="Sudarsanam P."/>
            <person name="Ley R."/>
            <person name="Guruge J."/>
            <person name="Turnbaugh P.J."/>
            <person name="Mahowald M."/>
            <person name="Liep D."/>
            <person name="Gordon J."/>
        </authorList>
    </citation>
    <scope>NUCLEOTIDE SEQUENCE [LARGE SCALE GENOMIC DNA]</scope>
    <source>
        <strain evidence="1 2">ATCC 29799</strain>
    </source>
</reference>
<dbReference type="STRING" id="411467.BACCAP_04627"/>
<gene>
    <name evidence="1" type="ORF">BACCAP_04627</name>
</gene>
<protein>
    <submittedName>
        <fullName evidence="1">Uncharacterized protein</fullName>
    </submittedName>
</protein>
<organism evidence="1 2">
    <name type="scientific">Pseudoflavonifractor capillosus ATCC 29799</name>
    <dbReference type="NCBI Taxonomy" id="411467"/>
    <lineage>
        <taxon>Bacteria</taxon>
        <taxon>Bacillati</taxon>
        <taxon>Bacillota</taxon>
        <taxon>Clostridia</taxon>
        <taxon>Eubacteriales</taxon>
        <taxon>Oscillospiraceae</taxon>
        <taxon>Pseudoflavonifractor</taxon>
    </lineage>
</organism>
<dbReference type="eggNOG" id="ENOG50338EN">
    <property type="taxonomic scope" value="Bacteria"/>
</dbReference>
<name>A6P298_9FIRM</name>
<accession>A6P298</accession>
<proteinExistence type="predicted"/>
<keyword evidence="2" id="KW-1185">Reference proteome</keyword>
<dbReference type="AlphaFoldDB" id="A6P298"/>
<reference evidence="1 2" key="1">
    <citation type="submission" date="2007-04" db="EMBL/GenBank/DDBJ databases">
        <authorList>
            <person name="Fulton L."/>
            <person name="Clifton S."/>
            <person name="Fulton B."/>
            <person name="Xu J."/>
            <person name="Minx P."/>
            <person name="Pepin K.H."/>
            <person name="Johnson M."/>
            <person name="Thiruvilangam P."/>
            <person name="Bhonagiri V."/>
            <person name="Nash W.E."/>
            <person name="Mardis E.R."/>
            <person name="Wilson R.K."/>
        </authorList>
    </citation>
    <scope>NUCLEOTIDE SEQUENCE [LARGE SCALE GENOMIC DNA]</scope>
    <source>
        <strain evidence="1 2">ATCC 29799</strain>
    </source>
</reference>
<dbReference type="EMBL" id="AAXG02000053">
    <property type="protein sequence ID" value="EDM97485.1"/>
    <property type="molecule type" value="Genomic_DNA"/>
</dbReference>